<name>A0A7X1B7J6_9BACT</name>
<comment type="caution">
    <text evidence="1">The sequence shown here is derived from an EMBL/GenBank/DDBJ whole genome shotgun (WGS) entry which is preliminary data.</text>
</comment>
<dbReference type="AlphaFoldDB" id="A0A7X1B7J6"/>
<organism evidence="1 2">
    <name type="scientific">Pelagicoccus albus</name>
    <dbReference type="NCBI Taxonomy" id="415222"/>
    <lineage>
        <taxon>Bacteria</taxon>
        <taxon>Pseudomonadati</taxon>
        <taxon>Verrucomicrobiota</taxon>
        <taxon>Opitutia</taxon>
        <taxon>Puniceicoccales</taxon>
        <taxon>Pelagicoccaceae</taxon>
        <taxon>Pelagicoccus</taxon>
    </lineage>
</organism>
<dbReference type="PANTHER" id="PTHR38471:SF2">
    <property type="entry name" value="FOUR HELIX BUNDLE PROTEIN"/>
    <property type="match status" value="1"/>
</dbReference>
<dbReference type="Proteomes" id="UP000526501">
    <property type="component" value="Unassembled WGS sequence"/>
</dbReference>
<proteinExistence type="predicted"/>
<dbReference type="Pfam" id="PF05635">
    <property type="entry name" value="23S_rRNA_IVP"/>
    <property type="match status" value="1"/>
</dbReference>
<sequence length="119" mass="13627">MSGYRELRVWQEGKSLAVSVYEMTDDGFWKSDWGLRDQIRRAAVSVPSNIAEGEARNSQRDSVRFFQIALGSLAELSTQLEIAFEIKYIDESLHTLVQQRIENLQKSLGALVKCRSKQF</sequence>
<dbReference type="RefSeq" id="WP_185659725.1">
    <property type="nucleotide sequence ID" value="NZ_CAWPOO010000007.1"/>
</dbReference>
<dbReference type="InterPro" id="IPR036583">
    <property type="entry name" value="23S_rRNA_IVS_sf"/>
</dbReference>
<accession>A0A7X1B7J6</accession>
<dbReference type="InterPro" id="IPR012657">
    <property type="entry name" value="23S_rRNA-intervening_sequence"/>
</dbReference>
<protein>
    <submittedName>
        <fullName evidence="1">Four helix bundle protein</fullName>
    </submittedName>
</protein>
<dbReference type="EMBL" id="JACHVC010000007">
    <property type="protein sequence ID" value="MBC2605833.1"/>
    <property type="molecule type" value="Genomic_DNA"/>
</dbReference>
<keyword evidence="2" id="KW-1185">Reference proteome</keyword>
<dbReference type="PANTHER" id="PTHR38471">
    <property type="entry name" value="FOUR HELIX BUNDLE PROTEIN"/>
    <property type="match status" value="1"/>
</dbReference>
<dbReference type="NCBIfam" id="TIGR02436">
    <property type="entry name" value="four helix bundle protein"/>
    <property type="match status" value="1"/>
</dbReference>
<dbReference type="SUPFAM" id="SSF158446">
    <property type="entry name" value="IVS-encoded protein-like"/>
    <property type="match status" value="1"/>
</dbReference>
<dbReference type="Gene3D" id="1.20.1440.60">
    <property type="entry name" value="23S rRNA-intervening sequence"/>
    <property type="match status" value="1"/>
</dbReference>
<evidence type="ECO:0000313" key="2">
    <source>
        <dbReference type="Proteomes" id="UP000526501"/>
    </source>
</evidence>
<reference evidence="1 2" key="1">
    <citation type="submission" date="2020-07" db="EMBL/GenBank/DDBJ databases">
        <authorList>
            <person name="Feng X."/>
        </authorList>
    </citation>
    <scope>NUCLEOTIDE SEQUENCE [LARGE SCALE GENOMIC DNA]</scope>
    <source>
        <strain evidence="1 2">JCM23202</strain>
    </source>
</reference>
<dbReference type="CDD" id="cd16377">
    <property type="entry name" value="23S_rRNA_IVP_like"/>
    <property type="match status" value="1"/>
</dbReference>
<evidence type="ECO:0000313" key="1">
    <source>
        <dbReference type="EMBL" id="MBC2605833.1"/>
    </source>
</evidence>
<gene>
    <name evidence="1" type="ORF">H5P27_07235</name>
</gene>